<evidence type="ECO:0000259" key="1">
    <source>
        <dbReference type="Pfam" id="PF00078"/>
    </source>
</evidence>
<reference evidence="2" key="1">
    <citation type="journal article" date="2022" name="Int. J. Mol. Sci.">
        <title>Draft Genome of Tanacetum Coccineum: Genomic Comparison of Closely Related Tanacetum-Family Plants.</title>
        <authorList>
            <person name="Yamashiro T."/>
            <person name="Shiraishi A."/>
            <person name="Nakayama K."/>
            <person name="Satake H."/>
        </authorList>
    </citation>
    <scope>NUCLEOTIDE SEQUENCE</scope>
</reference>
<dbReference type="InterPro" id="IPR000477">
    <property type="entry name" value="RT_dom"/>
</dbReference>
<evidence type="ECO:0000313" key="2">
    <source>
        <dbReference type="EMBL" id="GJS67917.1"/>
    </source>
</evidence>
<name>A0ABQ4XSY0_9ASTR</name>
<dbReference type="InterPro" id="IPR043502">
    <property type="entry name" value="DNA/RNA_pol_sf"/>
</dbReference>
<dbReference type="EMBL" id="BQNB010009752">
    <property type="protein sequence ID" value="GJS67917.1"/>
    <property type="molecule type" value="Genomic_DNA"/>
</dbReference>
<dbReference type="PANTHER" id="PTHR15503">
    <property type="entry name" value="LDOC1 RELATED"/>
    <property type="match status" value="1"/>
</dbReference>
<dbReference type="PANTHER" id="PTHR15503:SF45">
    <property type="entry name" value="RNA-DIRECTED DNA POLYMERASE HOMOLOG"/>
    <property type="match status" value="1"/>
</dbReference>
<evidence type="ECO:0000313" key="3">
    <source>
        <dbReference type="Proteomes" id="UP001151760"/>
    </source>
</evidence>
<organism evidence="2 3">
    <name type="scientific">Tanacetum coccineum</name>
    <dbReference type="NCBI Taxonomy" id="301880"/>
    <lineage>
        <taxon>Eukaryota</taxon>
        <taxon>Viridiplantae</taxon>
        <taxon>Streptophyta</taxon>
        <taxon>Embryophyta</taxon>
        <taxon>Tracheophyta</taxon>
        <taxon>Spermatophyta</taxon>
        <taxon>Magnoliopsida</taxon>
        <taxon>eudicotyledons</taxon>
        <taxon>Gunneridae</taxon>
        <taxon>Pentapetalae</taxon>
        <taxon>asterids</taxon>
        <taxon>campanulids</taxon>
        <taxon>Asterales</taxon>
        <taxon>Asteraceae</taxon>
        <taxon>Asteroideae</taxon>
        <taxon>Anthemideae</taxon>
        <taxon>Anthemidinae</taxon>
        <taxon>Tanacetum</taxon>
    </lineage>
</organism>
<proteinExistence type="predicted"/>
<gene>
    <name evidence="2" type="ORF">Tco_0682482</name>
</gene>
<dbReference type="Proteomes" id="UP001151760">
    <property type="component" value="Unassembled WGS sequence"/>
</dbReference>
<dbReference type="SUPFAM" id="SSF56672">
    <property type="entry name" value="DNA/RNA polymerases"/>
    <property type="match status" value="1"/>
</dbReference>
<dbReference type="Gene3D" id="3.10.10.10">
    <property type="entry name" value="HIV Type 1 Reverse Transcriptase, subunit A, domain 1"/>
    <property type="match status" value="1"/>
</dbReference>
<comment type="caution">
    <text evidence="2">The sequence shown here is derived from an EMBL/GenBank/DDBJ whole genome shotgun (WGS) entry which is preliminary data.</text>
</comment>
<dbReference type="InterPro" id="IPR032567">
    <property type="entry name" value="RTL1-rel"/>
</dbReference>
<keyword evidence="3" id="KW-1185">Reference proteome</keyword>
<dbReference type="CDD" id="cd01647">
    <property type="entry name" value="RT_LTR"/>
    <property type="match status" value="1"/>
</dbReference>
<reference evidence="2" key="2">
    <citation type="submission" date="2022-01" db="EMBL/GenBank/DDBJ databases">
        <authorList>
            <person name="Yamashiro T."/>
            <person name="Shiraishi A."/>
            <person name="Satake H."/>
            <person name="Nakayama K."/>
        </authorList>
    </citation>
    <scope>NUCLEOTIDE SEQUENCE</scope>
</reference>
<dbReference type="Pfam" id="PF00078">
    <property type="entry name" value="RVT_1"/>
    <property type="match status" value="1"/>
</dbReference>
<protein>
    <recommendedName>
        <fullName evidence="1">Reverse transcriptase domain-containing protein</fullName>
    </recommendedName>
</protein>
<dbReference type="Gene3D" id="3.30.70.270">
    <property type="match status" value="1"/>
</dbReference>
<sequence>MLVWVHRLVRFFHEAMSRVFLANAFQCKYLEKETIKNLFWQNAGLEGDEVLIIEGDGYNGGSKSKLSIISCIKTQKYIQKGCQVYLAQVTVKKSDSEPEEKRLKGVHIVRDFPEVFPEDLPGLPPTRQVKFQIDLVPGATPVARSSYHLAPSEMQELSTQLQELSDKGFIRLSSSPWGAPVLFVKKKDGSFRMCIDDRELSKLTVKNRYPLTRINNLLDQLQGSRVYSKINLRSGYHQLRVREED</sequence>
<feature type="domain" description="Reverse transcriptase" evidence="1">
    <location>
        <begin position="184"/>
        <end position="244"/>
    </location>
</feature>
<accession>A0ABQ4XSY0</accession>
<dbReference type="InterPro" id="IPR043128">
    <property type="entry name" value="Rev_trsase/Diguanyl_cyclase"/>
</dbReference>